<proteinExistence type="predicted"/>
<dbReference type="PANTHER" id="PTHR44591">
    <property type="entry name" value="STRESS RESPONSE REGULATOR PROTEIN 1"/>
    <property type="match status" value="1"/>
</dbReference>
<evidence type="ECO:0000256" key="3">
    <source>
        <dbReference type="SAM" id="Coils"/>
    </source>
</evidence>
<evidence type="ECO:0000259" key="4">
    <source>
        <dbReference type="PROSITE" id="PS50110"/>
    </source>
</evidence>
<dbReference type="PANTHER" id="PTHR44591:SF3">
    <property type="entry name" value="RESPONSE REGULATORY DOMAIN-CONTAINING PROTEIN"/>
    <property type="match status" value="1"/>
</dbReference>
<reference evidence="5" key="1">
    <citation type="journal article" date="2014" name="Int. J. Syst. Evol. Microbiol.">
        <title>Complete genome sequence of Corynebacterium casei LMG S-19264T (=DSM 44701T), isolated from a smear-ripened cheese.</title>
        <authorList>
            <consortium name="US DOE Joint Genome Institute (JGI-PGF)"/>
            <person name="Walter F."/>
            <person name="Albersmeier A."/>
            <person name="Kalinowski J."/>
            <person name="Ruckert C."/>
        </authorList>
    </citation>
    <scope>NUCLEOTIDE SEQUENCE</scope>
    <source>
        <strain evidence="5">JCM 17820</strain>
    </source>
</reference>
<dbReference type="PROSITE" id="PS50110">
    <property type="entry name" value="RESPONSE_REGULATORY"/>
    <property type="match status" value="1"/>
</dbReference>
<dbReference type="InterPro" id="IPR001789">
    <property type="entry name" value="Sig_transdc_resp-reg_receiver"/>
</dbReference>
<feature type="modified residue" description="4-aspartylphosphate" evidence="2">
    <location>
        <position position="54"/>
    </location>
</feature>
<protein>
    <submittedName>
        <fullName evidence="5">DNA-binding protein</fullName>
    </submittedName>
</protein>
<sequence length="183" mass="20752">MSDTRPTVLVVEDDTPLRETYARVLSQSYDVSTAATAAMAIDRLGDGTDILLLDRALPDADGEDVLREVQARNYHCYVAMVTAVEPDFEIIDMGVDDYLVKPVTTDAIRDAVERLLSLAEYDETYRELSQKRVKRNVLEQEKAPPELGESEEFRRLQADIERLEAQLEEIADKCADVERELEQ</sequence>
<dbReference type="Pfam" id="PF00072">
    <property type="entry name" value="Response_reg"/>
    <property type="match status" value="1"/>
</dbReference>
<dbReference type="GO" id="GO:0000160">
    <property type="term" value="P:phosphorelay signal transduction system"/>
    <property type="evidence" value="ECO:0007669"/>
    <property type="project" value="InterPro"/>
</dbReference>
<dbReference type="SMART" id="SM00448">
    <property type="entry name" value="REC"/>
    <property type="match status" value="1"/>
</dbReference>
<dbReference type="EMBL" id="BMOU01000004">
    <property type="protein sequence ID" value="GGN97256.1"/>
    <property type="molecule type" value="Genomic_DNA"/>
</dbReference>
<dbReference type="GO" id="GO:0003677">
    <property type="term" value="F:DNA binding"/>
    <property type="evidence" value="ECO:0007669"/>
    <property type="project" value="UniProtKB-KW"/>
</dbReference>
<reference evidence="5" key="2">
    <citation type="submission" date="2020-09" db="EMBL/GenBank/DDBJ databases">
        <authorList>
            <person name="Sun Q."/>
            <person name="Ohkuma M."/>
        </authorList>
    </citation>
    <scope>NUCLEOTIDE SEQUENCE</scope>
    <source>
        <strain evidence="5">JCM 17820</strain>
    </source>
</reference>
<organism evidence="5 6">
    <name type="scientific">Haloarcula pellucida</name>
    <dbReference type="NCBI Taxonomy" id="1427151"/>
    <lineage>
        <taxon>Archaea</taxon>
        <taxon>Methanobacteriati</taxon>
        <taxon>Methanobacteriota</taxon>
        <taxon>Stenosarchaea group</taxon>
        <taxon>Halobacteria</taxon>
        <taxon>Halobacteriales</taxon>
        <taxon>Haloarculaceae</taxon>
        <taxon>Haloarcula</taxon>
    </lineage>
</organism>
<evidence type="ECO:0000313" key="6">
    <source>
        <dbReference type="Proteomes" id="UP000605784"/>
    </source>
</evidence>
<evidence type="ECO:0000256" key="2">
    <source>
        <dbReference type="PROSITE-ProRule" id="PRU00169"/>
    </source>
</evidence>
<name>A0A830GN59_9EURY</name>
<dbReference type="InterPro" id="IPR011006">
    <property type="entry name" value="CheY-like_superfamily"/>
</dbReference>
<feature type="coiled-coil region" evidence="3">
    <location>
        <begin position="121"/>
        <end position="180"/>
    </location>
</feature>
<dbReference type="SUPFAM" id="SSF52172">
    <property type="entry name" value="CheY-like"/>
    <property type="match status" value="1"/>
</dbReference>
<dbReference type="RefSeq" id="WP_188998569.1">
    <property type="nucleotide sequence ID" value="NZ_BMOU01000004.1"/>
</dbReference>
<feature type="domain" description="Response regulatory" evidence="4">
    <location>
        <begin position="7"/>
        <end position="116"/>
    </location>
</feature>
<evidence type="ECO:0000256" key="1">
    <source>
        <dbReference type="ARBA" id="ARBA00022553"/>
    </source>
</evidence>
<keyword evidence="3" id="KW-0175">Coiled coil</keyword>
<evidence type="ECO:0000313" key="5">
    <source>
        <dbReference type="EMBL" id="GGN97256.1"/>
    </source>
</evidence>
<dbReference type="Pfam" id="PF08663">
    <property type="entry name" value="HalX"/>
    <property type="match status" value="1"/>
</dbReference>
<gene>
    <name evidence="5" type="ORF">GCM10009030_26310</name>
</gene>
<dbReference type="AlphaFoldDB" id="A0A830GN59"/>
<keyword evidence="6" id="KW-1185">Reference proteome</keyword>
<keyword evidence="1 2" id="KW-0597">Phosphoprotein</keyword>
<dbReference type="InterPro" id="IPR013971">
    <property type="entry name" value="HalX_domain"/>
</dbReference>
<comment type="caution">
    <text evidence="5">The sequence shown here is derived from an EMBL/GenBank/DDBJ whole genome shotgun (WGS) entry which is preliminary data.</text>
</comment>
<dbReference type="Gene3D" id="3.40.50.2300">
    <property type="match status" value="1"/>
</dbReference>
<accession>A0A830GN59</accession>
<dbReference type="Proteomes" id="UP000605784">
    <property type="component" value="Unassembled WGS sequence"/>
</dbReference>
<keyword evidence="5" id="KW-0238">DNA-binding</keyword>
<dbReference type="InterPro" id="IPR050595">
    <property type="entry name" value="Bact_response_regulator"/>
</dbReference>